<dbReference type="OrthoDB" id="142250at2157"/>
<dbReference type="Proteomes" id="UP000243338">
    <property type="component" value="Unassembled WGS sequence"/>
</dbReference>
<sequence length="166" mass="18979">MRNYYFVGIMIAIYLMVYFTFPSLFYEAVLQTYLILLSVIPILALVFVFIFLFDLFVKPDKIGTYLGQEAGARGWIFSIVAGILSAGPIYVWYPLLSDLKEKGMRTSFMSTFLYNRSIKLPLLPIMIHYFGVTYTLILTLYMIIASVVVGYITEIIVDDTSGSRHT</sequence>
<evidence type="ECO:0008006" key="4">
    <source>
        <dbReference type="Google" id="ProtNLM"/>
    </source>
</evidence>
<dbReference type="RefSeq" id="WP_091689830.1">
    <property type="nucleotide sequence ID" value="NZ_CAAGSJ010000005.1"/>
</dbReference>
<keyword evidence="1" id="KW-0812">Transmembrane</keyword>
<feature type="transmembrane region" description="Helical" evidence="1">
    <location>
        <begin position="136"/>
        <end position="157"/>
    </location>
</feature>
<keyword evidence="3" id="KW-1185">Reference proteome</keyword>
<dbReference type="AlphaFoldDB" id="A0A1H9ZWS5"/>
<name>A0A1H9ZWS5_9EURY</name>
<dbReference type="STRING" id="1353158.SAMN04488587_1331"/>
<feature type="transmembrane region" description="Helical" evidence="1">
    <location>
        <begin position="73"/>
        <end position="93"/>
    </location>
</feature>
<feature type="transmembrane region" description="Helical" evidence="1">
    <location>
        <begin position="33"/>
        <end position="53"/>
    </location>
</feature>
<evidence type="ECO:0000313" key="2">
    <source>
        <dbReference type="EMBL" id="SES86226.1"/>
    </source>
</evidence>
<gene>
    <name evidence="2" type="ORF">SAMN04488587_1331</name>
</gene>
<protein>
    <recommendedName>
        <fullName evidence="4">Permease</fullName>
    </recommendedName>
</protein>
<accession>A0A1H9ZWS5</accession>
<proteinExistence type="predicted"/>
<dbReference type="EMBL" id="FOHQ01000003">
    <property type="protein sequence ID" value="SES86226.1"/>
    <property type="molecule type" value="Genomic_DNA"/>
</dbReference>
<reference evidence="3" key="1">
    <citation type="submission" date="2016-10" db="EMBL/GenBank/DDBJ databases">
        <authorList>
            <person name="Varghese N."/>
            <person name="Submissions S."/>
        </authorList>
    </citation>
    <scope>NUCLEOTIDE SEQUENCE [LARGE SCALE GENOMIC DNA]</scope>
    <source>
        <strain evidence="3">SLH 33</strain>
    </source>
</reference>
<organism evidence="2 3">
    <name type="scientific">Methanococcoides vulcani</name>
    <dbReference type="NCBI Taxonomy" id="1353158"/>
    <lineage>
        <taxon>Archaea</taxon>
        <taxon>Methanobacteriati</taxon>
        <taxon>Methanobacteriota</taxon>
        <taxon>Stenosarchaea group</taxon>
        <taxon>Methanomicrobia</taxon>
        <taxon>Methanosarcinales</taxon>
        <taxon>Methanosarcinaceae</taxon>
        <taxon>Methanococcoides</taxon>
    </lineage>
</organism>
<feature type="transmembrane region" description="Helical" evidence="1">
    <location>
        <begin position="6"/>
        <end position="26"/>
    </location>
</feature>
<evidence type="ECO:0000256" key="1">
    <source>
        <dbReference type="SAM" id="Phobius"/>
    </source>
</evidence>
<keyword evidence="1" id="KW-1133">Transmembrane helix</keyword>
<evidence type="ECO:0000313" key="3">
    <source>
        <dbReference type="Proteomes" id="UP000243338"/>
    </source>
</evidence>
<keyword evidence="1" id="KW-0472">Membrane</keyword>